<evidence type="ECO:0000313" key="2">
    <source>
        <dbReference type="EMBL" id="KPQ09803.1"/>
    </source>
</evidence>
<sequence>MNLNMPNVLSTVGQIANEPILEKGAQAFSLATQRFDSSNPLGSMLPTASGVFNVFNEGELSRQVDELMVRLTSGQMKPEDLFGAFEAAGFAPTDFRLAAIVEFLPQVLDDRGNEDLVTSLISMFLQQNQGALGEVLSLLNGREQANEILNRDMSQRQHHPLVPGSGPSIDQLPNMNNASGIPNLIG</sequence>
<dbReference type="Proteomes" id="UP000050497">
    <property type="component" value="Unassembled WGS sequence"/>
</dbReference>
<dbReference type="RefSeq" id="WP_074445673.1">
    <property type="nucleotide sequence ID" value="NZ_FMBM01000002.1"/>
</dbReference>
<comment type="caution">
    <text evidence="2">The sequence shown here is derived from an EMBL/GenBank/DDBJ whole genome shotgun (WGS) entry which is preliminary data.</text>
</comment>
<proteinExistence type="predicted"/>
<dbReference type="EMBL" id="FMBM01000002">
    <property type="protein sequence ID" value="SCC82121.1"/>
    <property type="molecule type" value="Genomic_DNA"/>
</dbReference>
<evidence type="ECO:0000313" key="5">
    <source>
        <dbReference type="Proteomes" id="UP000182800"/>
    </source>
</evidence>
<dbReference type="AlphaFoldDB" id="A0A0P7Y0I4"/>
<name>A0A0P7Y0I4_9HYPH</name>
<dbReference type="STRING" id="1653334.GA0071312_3097"/>
<reference evidence="3 5" key="2">
    <citation type="submission" date="2016-08" db="EMBL/GenBank/DDBJ databases">
        <authorList>
            <person name="Varghese N."/>
            <person name="Submissions Spin"/>
        </authorList>
    </citation>
    <scope>NUCLEOTIDE SEQUENCE [LARGE SCALE GENOMIC DNA]</scope>
    <source>
        <strain evidence="3 5">HL-109</strain>
    </source>
</reference>
<protein>
    <submittedName>
        <fullName evidence="2">Uncharacterized protein</fullName>
    </submittedName>
</protein>
<dbReference type="Proteomes" id="UP000182800">
    <property type="component" value="Unassembled WGS sequence"/>
</dbReference>
<evidence type="ECO:0000313" key="3">
    <source>
        <dbReference type="EMBL" id="SCC82121.1"/>
    </source>
</evidence>
<reference evidence="2 4" key="1">
    <citation type="submission" date="2015-09" db="EMBL/GenBank/DDBJ databases">
        <title>Identification and resolution of microdiversity through metagenomic sequencing of parallel consortia.</title>
        <authorList>
            <person name="Nelson W.C."/>
            <person name="Romine M.F."/>
            <person name="Lindemann S.R."/>
        </authorList>
    </citation>
    <scope>NUCLEOTIDE SEQUENCE [LARGE SCALE GENOMIC DNA]</scope>
    <source>
        <strain evidence="2">HL-109</strain>
    </source>
</reference>
<organism evidence="2 4">
    <name type="scientific">Saliniramus fredricksonii</name>
    <dbReference type="NCBI Taxonomy" id="1653334"/>
    <lineage>
        <taxon>Bacteria</taxon>
        <taxon>Pseudomonadati</taxon>
        <taxon>Pseudomonadota</taxon>
        <taxon>Alphaproteobacteria</taxon>
        <taxon>Hyphomicrobiales</taxon>
        <taxon>Salinarimonadaceae</taxon>
        <taxon>Saliniramus</taxon>
    </lineage>
</organism>
<evidence type="ECO:0000313" key="4">
    <source>
        <dbReference type="Proteomes" id="UP000050497"/>
    </source>
</evidence>
<feature type="compositionally biased region" description="Polar residues" evidence="1">
    <location>
        <begin position="171"/>
        <end position="180"/>
    </location>
</feature>
<gene>
    <name evidence="3" type="ORF">GA0071312_3097</name>
    <name evidence="2" type="ORF">HLUCCO17_12970</name>
</gene>
<feature type="region of interest" description="Disordered" evidence="1">
    <location>
        <begin position="164"/>
        <end position="186"/>
    </location>
</feature>
<evidence type="ECO:0000256" key="1">
    <source>
        <dbReference type="SAM" id="MobiDB-lite"/>
    </source>
</evidence>
<dbReference type="EMBL" id="LJSX01000021">
    <property type="protein sequence ID" value="KPQ09803.1"/>
    <property type="molecule type" value="Genomic_DNA"/>
</dbReference>
<keyword evidence="5" id="KW-1185">Reference proteome</keyword>
<accession>A0A0P7Y0I4</accession>